<dbReference type="AlphaFoldDB" id="A0A5B8C8E3"/>
<keyword evidence="1" id="KW-0813">Transport</keyword>
<dbReference type="CDD" id="cd03293">
    <property type="entry name" value="ABC_NrtD_SsuB_transporters"/>
    <property type="match status" value="1"/>
</dbReference>
<accession>A0A5B8C8E3</accession>
<evidence type="ECO:0000259" key="4">
    <source>
        <dbReference type="PROSITE" id="PS50893"/>
    </source>
</evidence>
<dbReference type="OrthoDB" id="8773773at2"/>
<dbReference type="PANTHER" id="PTHR42788:SF13">
    <property type="entry name" value="ALIPHATIC SULFONATES IMPORT ATP-BINDING PROTEIN SSUB"/>
    <property type="match status" value="1"/>
</dbReference>
<gene>
    <name evidence="5" type="ORF">FE374_14755</name>
</gene>
<dbReference type="InterPro" id="IPR003593">
    <property type="entry name" value="AAA+_ATPase"/>
</dbReference>
<evidence type="ECO:0000256" key="1">
    <source>
        <dbReference type="ARBA" id="ARBA00022448"/>
    </source>
</evidence>
<organism evidence="5 6">
    <name type="scientific">Georgenia yuyongxinii</name>
    <dbReference type="NCBI Taxonomy" id="2589797"/>
    <lineage>
        <taxon>Bacteria</taxon>
        <taxon>Bacillati</taxon>
        <taxon>Actinomycetota</taxon>
        <taxon>Actinomycetes</taxon>
        <taxon>Micrococcales</taxon>
        <taxon>Bogoriellaceae</taxon>
        <taxon>Georgenia</taxon>
    </lineage>
</organism>
<dbReference type="SUPFAM" id="SSF52540">
    <property type="entry name" value="P-loop containing nucleoside triphosphate hydrolases"/>
    <property type="match status" value="1"/>
</dbReference>
<dbReference type="Gene3D" id="3.40.50.300">
    <property type="entry name" value="P-loop containing nucleotide triphosphate hydrolases"/>
    <property type="match status" value="1"/>
</dbReference>
<dbReference type="InterPro" id="IPR003439">
    <property type="entry name" value="ABC_transporter-like_ATP-bd"/>
</dbReference>
<evidence type="ECO:0000313" key="6">
    <source>
        <dbReference type="Proteomes" id="UP000314616"/>
    </source>
</evidence>
<dbReference type="GO" id="GO:0016887">
    <property type="term" value="F:ATP hydrolysis activity"/>
    <property type="evidence" value="ECO:0007669"/>
    <property type="project" value="InterPro"/>
</dbReference>
<evidence type="ECO:0000256" key="2">
    <source>
        <dbReference type="ARBA" id="ARBA00022741"/>
    </source>
</evidence>
<sequence>MVQASEPAVTVSGIFKTYATRDGVVEAVRDVSFEVPHGHVVSMVGPSGCGKSTVLKMIAGLETYDRGTITVRGSDPAPGRRDCGIMMQSAVLLPWRTVRENVMLPVEILGLDKSEAAQRTQDLLDLVGLEGFEKKYPWELSGGMQQRVSLARLLVFEPELLLMDEPFAALDEMTRERLDLELVQLHERFQRTLIYVTHNIAESVLISDTVIVMTARPGEIVDIVPIDLPRPRTLLSMTSPEGTALIERIRRALDGSTEEKVQ</sequence>
<dbReference type="PROSITE" id="PS50893">
    <property type="entry name" value="ABC_TRANSPORTER_2"/>
    <property type="match status" value="1"/>
</dbReference>
<feature type="domain" description="ABC transporter" evidence="4">
    <location>
        <begin position="9"/>
        <end position="240"/>
    </location>
</feature>
<dbReference type="EMBL" id="CP040915">
    <property type="protein sequence ID" value="QDC26758.1"/>
    <property type="molecule type" value="Genomic_DNA"/>
</dbReference>
<dbReference type="Proteomes" id="UP000314616">
    <property type="component" value="Chromosome"/>
</dbReference>
<dbReference type="InterPro" id="IPR017871">
    <property type="entry name" value="ABC_transporter-like_CS"/>
</dbReference>
<evidence type="ECO:0000256" key="3">
    <source>
        <dbReference type="ARBA" id="ARBA00022840"/>
    </source>
</evidence>
<dbReference type="InterPro" id="IPR027417">
    <property type="entry name" value="P-loop_NTPase"/>
</dbReference>
<dbReference type="Pfam" id="PF00005">
    <property type="entry name" value="ABC_tran"/>
    <property type="match status" value="1"/>
</dbReference>
<proteinExistence type="predicted"/>
<protein>
    <submittedName>
        <fullName evidence="5">ABC transporter ATP-binding protein</fullName>
    </submittedName>
</protein>
<dbReference type="SMART" id="SM00382">
    <property type="entry name" value="AAA"/>
    <property type="match status" value="1"/>
</dbReference>
<dbReference type="InterPro" id="IPR050166">
    <property type="entry name" value="ABC_transporter_ATP-bind"/>
</dbReference>
<dbReference type="PANTHER" id="PTHR42788">
    <property type="entry name" value="TAURINE IMPORT ATP-BINDING PROTEIN-RELATED"/>
    <property type="match status" value="1"/>
</dbReference>
<dbReference type="GO" id="GO:0005524">
    <property type="term" value="F:ATP binding"/>
    <property type="evidence" value="ECO:0007669"/>
    <property type="project" value="UniProtKB-KW"/>
</dbReference>
<keyword evidence="2" id="KW-0547">Nucleotide-binding</keyword>
<dbReference type="PROSITE" id="PS00211">
    <property type="entry name" value="ABC_TRANSPORTER_1"/>
    <property type="match status" value="1"/>
</dbReference>
<keyword evidence="3 5" id="KW-0067">ATP-binding</keyword>
<dbReference type="KEGG" id="gyu:FE374_14755"/>
<name>A0A5B8C8E3_9MICO</name>
<reference evidence="5 6" key="1">
    <citation type="submission" date="2019-05" db="EMBL/GenBank/DDBJ databases">
        <title>Georgenia *** sp. nov., and Georgenia *** sp. nov., isolated from the intestinal contents of plateau pika (Ochotona curzoniae) in the Qinghai-Tibet plateau of China.</title>
        <authorList>
            <person name="Tian Z."/>
        </authorList>
    </citation>
    <scope>NUCLEOTIDE SEQUENCE [LARGE SCALE GENOMIC DNA]</scope>
    <source>
        <strain evidence="5 6">Z443</strain>
    </source>
</reference>
<evidence type="ECO:0000313" key="5">
    <source>
        <dbReference type="EMBL" id="QDC26758.1"/>
    </source>
</evidence>